<feature type="transmembrane region" description="Helical" evidence="1">
    <location>
        <begin position="20"/>
        <end position="38"/>
    </location>
</feature>
<reference evidence="3" key="1">
    <citation type="journal article" date="2020" name="Nat. Commun.">
        <title>Genome sequence of the cluster root forming white lupin.</title>
        <authorList>
            <person name="Hufnagel B."/>
            <person name="Marques A."/>
            <person name="Soriano A."/>
            <person name="Marques L."/>
            <person name="Divol F."/>
            <person name="Doumas P."/>
            <person name="Sallet E."/>
            <person name="Mancinotti D."/>
            <person name="Carrere S."/>
            <person name="Marande W."/>
            <person name="Arribat S."/>
            <person name="Keller J."/>
            <person name="Huneau C."/>
            <person name="Blein T."/>
            <person name="Aime D."/>
            <person name="Laguerre M."/>
            <person name="Taylor J."/>
            <person name="Schubert V."/>
            <person name="Nelson M."/>
            <person name="Geu-Flores F."/>
            <person name="Crespi M."/>
            <person name="Gallardo-Guerrero K."/>
            <person name="Delaux P.-M."/>
            <person name="Salse J."/>
            <person name="Berges H."/>
            <person name="Guyot R."/>
            <person name="Gouzy J."/>
            <person name="Peret B."/>
        </authorList>
    </citation>
    <scope>NUCLEOTIDE SEQUENCE [LARGE SCALE GENOMIC DNA]</scope>
    <source>
        <strain evidence="3">cv. Amiga</strain>
    </source>
</reference>
<comment type="caution">
    <text evidence="2">The sequence shown here is derived from an EMBL/GenBank/DDBJ whole genome shotgun (WGS) entry which is preliminary data.</text>
</comment>
<gene>
    <name evidence="2" type="ORF">Lalb_Chr05g0226811</name>
</gene>
<evidence type="ECO:0000313" key="3">
    <source>
        <dbReference type="Proteomes" id="UP000447434"/>
    </source>
</evidence>
<protein>
    <submittedName>
        <fullName evidence="2">Uncharacterized protein</fullName>
    </submittedName>
</protein>
<dbReference type="EMBL" id="WOCE01000005">
    <property type="protein sequence ID" value="KAE9614334.1"/>
    <property type="molecule type" value="Genomic_DNA"/>
</dbReference>
<keyword evidence="1" id="KW-0472">Membrane</keyword>
<accession>A0A6A4QMT7</accession>
<keyword evidence="3" id="KW-1185">Reference proteome</keyword>
<name>A0A6A4QMT7_LUPAL</name>
<evidence type="ECO:0000256" key="1">
    <source>
        <dbReference type="SAM" id="Phobius"/>
    </source>
</evidence>
<sequence length="57" mass="6745">MWVSHPFYLPTSSFFSTKGVKTPISLILLSPFFFLFILSQTKGRIKLLYKIFYDIYC</sequence>
<keyword evidence="1" id="KW-0812">Transmembrane</keyword>
<organism evidence="2 3">
    <name type="scientific">Lupinus albus</name>
    <name type="common">White lupine</name>
    <name type="synonym">Lupinus termis</name>
    <dbReference type="NCBI Taxonomy" id="3870"/>
    <lineage>
        <taxon>Eukaryota</taxon>
        <taxon>Viridiplantae</taxon>
        <taxon>Streptophyta</taxon>
        <taxon>Embryophyta</taxon>
        <taxon>Tracheophyta</taxon>
        <taxon>Spermatophyta</taxon>
        <taxon>Magnoliopsida</taxon>
        <taxon>eudicotyledons</taxon>
        <taxon>Gunneridae</taxon>
        <taxon>Pentapetalae</taxon>
        <taxon>rosids</taxon>
        <taxon>fabids</taxon>
        <taxon>Fabales</taxon>
        <taxon>Fabaceae</taxon>
        <taxon>Papilionoideae</taxon>
        <taxon>50 kb inversion clade</taxon>
        <taxon>genistoids sensu lato</taxon>
        <taxon>core genistoids</taxon>
        <taxon>Genisteae</taxon>
        <taxon>Lupinus</taxon>
    </lineage>
</organism>
<dbReference type="Proteomes" id="UP000447434">
    <property type="component" value="Chromosome 5"/>
</dbReference>
<keyword evidence="1" id="KW-1133">Transmembrane helix</keyword>
<dbReference type="AlphaFoldDB" id="A0A6A4QMT7"/>
<proteinExistence type="predicted"/>
<evidence type="ECO:0000313" key="2">
    <source>
        <dbReference type="EMBL" id="KAE9614334.1"/>
    </source>
</evidence>